<keyword evidence="1" id="KW-0812">Transmembrane</keyword>
<dbReference type="PROSITE" id="PS51257">
    <property type="entry name" value="PROKAR_LIPOPROTEIN"/>
    <property type="match status" value="1"/>
</dbReference>
<sequence length="270" mass="30465">MGNRVKSSKLVYFLVFSVSSSSIVGCGYHPFRADKKYYKYQPTLLDRVWARSMVMTKDDNIEKSVEKIRDFIKPGKEGEVKKALRELVDSENKEKKKDELIKACTDKIKIHIQTVNLKPEDQIIEENIKPVLNDLIKYEEKEYAVNGMKFKVKDNSIEFTGLGVSVPLKDVKVTDADVIGFSSDIQKALRARMDFGRRVRLGSGTVQILAAAAGATLGLITKDVTTAAALAAVSAVIPELQNIFQARDRLEHTKMDLHYSRTLRRVITRK</sequence>
<proteinExistence type="predicted"/>
<feature type="transmembrane region" description="Helical" evidence="1">
    <location>
        <begin position="199"/>
        <end position="220"/>
    </location>
</feature>
<name>A0A0M2UY07_9BACT</name>
<gene>
    <name evidence="2" type="ORF">BROFUL_00835</name>
</gene>
<dbReference type="AlphaFoldDB" id="A0A0M2UY07"/>
<comment type="caution">
    <text evidence="2">The sequence shown here is derived from an EMBL/GenBank/DDBJ whole genome shotgun (WGS) entry which is preliminary data.</text>
</comment>
<dbReference type="EMBL" id="LAQJ01000104">
    <property type="protein sequence ID" value="KKO20450.1"/>
    <property type="molecule type" value="Genomic_DNA"/>
</dbReference>
<keyword evidence="1" id="KW-1133">Transmembrane helix</keyword>
<organism evidence="2 3">
    <name type="scientific">Candidatus Brocadia fulgida</name>
    <dbReference type="NCBI Taxonomy" id="380242"/>
    <lineage>
        <taxon>Bacteria</taxon>
        <taxon>Pseudomonadati</taxon>
        <taxon>Planctomycetota</taxon>
        <taxon>Candidatus Brocadiia</taxon>
        <taxon>Candidatus Brocadiales</taxon>
        <taxon>Candidatus Brocadiaceae</taxon>
        <taxon>Candidatus Brocadia</taxon>
    </lineage>
</organism>
<protein>
    <recommendedName>
        <fullName evidence="4">Lipoprotein</fullName>
    </recommendedName>
</protein>
<reference evidence="2 3" key="1">
    <citation type="journal article" date="2013" name="BMC Microbiol.">
        <title>Identification of the type II cytochrome c maturation pathway in anammox bacteria by comparative genomics.</title>
        <authorList>
            <person name="Ferousi C."/>
            <person name="Speth D.R."/>
            <person name="Reimann J."/>
            <person name="Op den Camp H.J."/>
            <person name="Allen J.W."/>
            <person name="Keltjens J.T."/>
            <person name="Jetten M.S."/>
        </authorList>
    </citation>
    <scope>NUCLEOTIDE SEQUENCE [LARGE SCALE GENOMIC DNA]</scope>
    <source>
        <strain evidence="2">RU1</strain>
    </source>
</reference>
<evidence type="ECO:0000313" key="2">
    <source>
        <dbReference type="EMBL" id="KKO20450.1"/>
    </source>
</evidence>
<evidence type="ECO:0008006" key="4">
    <source>
        <dbReference type="Google" id="ProtNLM"/>
    </source>
</evidence>
<dbReference type="Proteomes" id="UP000034954">
    <property type="component" value="Unassembled WGS sequence"/>
</dbReference>
<keyword evidence="3" id="KW-1185">Reference proteome</keyword>
<evidence type="ECO:0000313" key="3">
    <source>
        <dbReference type="Proteomes" id="UP000034954"/>
    </source>
</evidence>
<keyword evidence="1" id="KW-0472">Membrane</keyword>
<feature type="transmembrane region" description="Helical" evidence="1">
    <location>
        <begin position="12"/>
        <end position="31"/>
    </location>
</feature>
<evidence type="ECO:0000256" key="1">
    <source>
        <dbReference type="SAM" id="Phobius"/>
    </source>
</evidence>
<accession>A0A0M2UY07</accession>